<protein>
    <submittedName>
        <fullName evidence="2">Uncharacterized protein</fullName>
    </submittedName>
</protein>
<reference evidence="3" key="1">
    <citation type="journal article" date="2018" name="Front. Microbiol.">
        <title>Genome-Based Analysis Reveals the Taxonomy and Diversity of the Family Idiomarinaceae.</title>
        <authorList>
            <person name="Liu Y."/>
            <person name="Lai Q."/>
            <person name="Shao Z."/>
        </authorList>
    </citation>
    <scope>NUCLEOTIDE SEQUENCE [LARGE SCALE GENOMIC DNA]</scope>
    <source>
        <strain evidence="3">AIS</strain>
    </source>
</reference>
<sequence length="151" mass="16761">MKKAFIIICIASFILLYEDLNHFFVLLVVGGFEVEQATQTAFSNSSVDSALFIGAFRLIPFVLLISCAAYTRLFESLKGRFSLYISLLVSILVIFSGYWSITAPLYTAEQISSTSALSYIFVPIGALFLSVCAGVGSYLLFKVYERVFKRA</sequence>
<keyword evidence="1" id="KW-1133">Transmembrane helix</keyword>
<name>A0A432WYL3_9GAMM</name>
<feature type="transmembrane region" description="Helical" evidence="1">
    <location>
        <begin position="5"/>
        <end position="29"/>
    </location>
</feature>
<proteinExistence type="predicted"/>
<keyword evidence="3" id="KW-1185">Reference proteome</keyword>
<dbReference type="RefSeq" id="WP_126805824.1">
    <property type="nucleotide sequence ID" value="NZ_PIPP01000001.1"/>
</dbReference>
<feature type="transmembrane region" description="Helical" evidence="1">
    <location>
        <begin position="119"/>
        <end position="141"/>
    </location>
</feature>
<accession>A0A432WYL3</accession>
<evidence type="ECO:0000313" key="3">
    <source>
        <dbReference type="Proteomes" id="UP000286934"/>
    </source>
</evidence>
<evidence type="ECO:0000313" key="2">
    <source>
        <dbReference type="EMBL" id="RUO38849.1"/>
    </source>
</evidence>
<keyword evidence="1" id="KW-0472">Membrane</keyword>
<keyword evidence="1" id="KW-0812">Transmembrane</keyword>
<feature type="transmembrane region" description="Helical" evidence="1">
    <location>
        <begin position="49"/>
        <end position="69"/>
    </location>
</feature>
<feature type="transmembrane region" description="Helical" evidence="1">
    <location>
        <begin position="81"/>
        <end position="99"/>
    </location>
</feature>
<evidence type="ECO:0000256" key="1">
    <source>
        <dbReference type="SAM" id="Phobius"/>
    </source>
</evidence>
<organism evidence="2 3">
    <name type="scientific">Aliidiomarina shirensis</name>
    <dbReference type="NCBI Taxonomy" id="1048642"/>
    <lineage>
        <taxon>Bacteria</taxon>
        <taxon>Pseudomonadati</taxon>
        <taxon>Pseudomonadota</taxon>
        <taxon>Gammaproteobacteria</taxon>
        <taxon>Alteromonadales</taxon>
        <taxon>Idiomarinaceae</taxon>
        <taxon>Aliidiomarina</taxon>
    </lineage>
</organism>
<dbReference type="Proteomes" id="UP000286934">
    <property type="component" value="Unassembled WGS sequence"/>
</dbReference>
<gene>
    <name evidence="2" type="ORF">CWE13_02890</name>
</gene>
<comment type="caution">
    <text evidence="2">The sequence shown here is derived from an EMBL/GenBank/DDBJ whole genome shotgun (WGS) entry which is preliminary data.</text>
</comment>
<dbReference type="AlphaFoldDB" id="A0A432WYL3"/>
<dbReference type="OrthoDB" id="6336303at2"/>
<dbReference type="EMBL" id="PIPP01000001">
    <property type="protein sequence ID" value="RUO38849.1"/>
    <property type="molecule type" value="Genomic_DNA"/>
</dbReference>